<reference evidence="1 2" key="1">
    <citation type="submission" date="2013-12" db="EMBL/GenBank/DDBJ databases">
        <title>Draft genome of the parsitic nematode Ancylostoma duodenale.</title>
        <authorList>
            <person name="Mitreva M."/>
        </authorList>
    </citation>
    <scope>NUCLEOTIDE SEQUENCE [LARGE SCALE GENOMIC DNA]</scope>
    <source>
        <strain evidence="1 2">Zhejiang</strain>
    </source>
</reference>
<dbReference type="EMBL" id="KN744065">
    <property type="protein sequence ID" value="KIH52275.1"/>
    <property type="molecule type" value="Genomic_DNA"/>
</dbReference>
<dbReference type="Proteomes" id="UP000054047">
    <property type="component" value="Unassembled WGS sequence"/>
</dbReference>
<organism evidence="1 2">
    <name type="scientific">Ancylostoma duodenale</name>
    <dbReference type="NCBI Taxonomy" id="51022"/>
    <lineage>
        <taxon>Eukaryota</taxon>
        <taxon>Metazoa</taxon>
        <taxon>Ecdysozoa</taxon>
        <taxon>Nematoda</taxon>
        <taxon>Chromadorea</taxon>
        <taxon>Rhabditida</taxon>
        <taxon>Rhabditina</taxon>
        <taxon>Rhabditomorpha</taxon>
        <taxon>Strongyloidea</taxon>
        <taxon>Ancylostomatidae</taxon>
        <taxon>Ancylostomatinae</taxon>
        <taxon>Ancylostoma</taxon>
    </lineage>
</organism>
<proteinExistence type="predicted"/>
<accession>A0A0C2FUH9</accession>
<gene>
    <name evidence="1" type="ORF">ANCDUO_17624</name>
</gene>
<evidence type="ECO:0000313" key="1">
    <source>
        <dbReference type="EMBL" id="KIH52275.1"/>
    </source>
</evidence>
<protein>
    <submittedName>
        <fullName evidence="1">Uncharacterized protein</fullName>
    </submittedName>
</protein>
<sequence>MEDKAVLMYSGVLTLILQGLRHPRVGGIQRVWTIAVESGRTAELFRFDPRIDQYSSTNSTGH</sequence>
<name>A0A0C2FUH9_9BILA</name>
<keyword evidence="2" id="KW-1185">Reference proteome</keyword>
<dbReference type="OrthoDB" id="6132759at2759"/>
<dbReference type="AlphaFoldDB" id="A0A0C2FUH9"/>
<evidence type="ECO:0000313" key="2">
    <source>
        <dbReference type="Proteomes" id="UP000054047"/>
    </source>
</evidence>